<protein>
    <submittedName>
        <fullName evidence="1">Uncharacterized protein</fullName>
    </submittedName>
</protein>
<organism evidence="1 2">
    <name type="scientific">Brachybacterium halotolerans</name>
    <dbReference type="NCBI Taxonomy" id="2795215"/>
    <lineage>
        <taxon>Bacteria</taxon>
        <taxon>Bacillati</taxon>
        <taxon>Actinomycetota</taxon>
        <taxon>Actinomycetes</taxon>
        <taxon>Micrococcales</taxon>
        <taxon>Dermabacteraceae</taxon>
        <taxon>Brachybacterium</taxon>
    </lineage>
</organism>
<dbReference type="RefSeq" id="WP_200502940.1">
    <property type="nucleotide sequence ID" value="NZ_JAEDAJ010000006.1"/>
</dbReference>
<name>A0ABS1BC27_9MICO</name>
<dbReference type="EMBL" id="JAEDAJ010000006">
    <property type="protein sequence ID" value="MBK0332062.1"/>
    <property type="molecule type" value="Genomic_DNA"/>
</dbReference>
<reference evidence="1 2" key="1">
    <citation type="submission" date="2020-12" db="EMBL/GenBank/DDBJ databases">
        <title>Brachybacterium sp. MASK1Z-5, whole genome shotgun sequence.</title>
        <authorList>
            <person name="Tuo L."/>
        </authorList>
    </citation>
    <scope>NUCLEOTIDE SEQUENCE [LARGE SCALE GENOMIC DNA]</scope>
    <source>
        <strain evidence="1 2">MASK1Z-5</strain>
    </source>
</reference>
<accession>A0ABS1BC27</accession>
<dbReference type="InterPro" id="IPR048868">
    <property type="entry name" value="OGG-like_put"/>
</dbReference>
<dbReference type="Proteomes" id="UP000612352">
    <property type="component" value="Unassembled WGS sequence"/>
</dbReference>
<sequence>MSPLEIPTVLTSRLREDPPVQRAFSWRRETWEPVVHDVPDAAAALHDLPDQIDRQIVRDVVQANLSREHVLGALVPMLIWGGTGPRRAFFARAILTGLGRRGNFEVPVDDSIRDRLLAGARVVQQDGAAAGFFFMNNEGRVKHLGGAFFTKWLAFTSMTGDIDGPEVAPILDKRVITWIRKNTTPAVELTTTRTASYQRYLELLDAWGSPHGRTRTQVELAIFEITRGR</sequence>
<evidence type="ECO:0000313" key="2">
    <source>
        <dbReference type="Proteomes" id="UP000612352"/>
    </source>
</evidence>
<dbReference type="Pfam" id="PF21790">
    <property type="entry name" value="OGG"/>
    <property type="match status" value="1"/>
</dbReference>
<evidence type="ECO:0000313" key="1">
    <source>
        <dbReference type="EMBL" id="MBK0332062.1"/>
    </source>
</evidence>
<keyword evidence="2" id="KW-1185">Reference proteome</keyword>
<comment type="caution">
    <text evidence="1">The sequence shown here is derived from an EMBL/GenBank/DDBJ whole genome shotgun (WGS) entry which is preliminary data.</text>
</comment>
<gene>
    <name evidence="1" type="ORF">I8D64_11695</name>
</gene>
<proteinExistence type="predicted"/>